<proteinExistence type="predicted"/>
<sequence>MVDLTVRSSNKLTPEQVVKLEKLLMEHEDIFSRDAQDLGCTLLVQHSNTADSPPMKQPHRRVPLAKREKM</sequence>
<organism evidence="2 3">
    <name type="scientific">Portunus trituberculatus</name>
    <name type="common">Swimming crab</name>
    <name type="synonym">Neptunus trituberculatus</name>
    <dbReference type="NCBI Taxonomy" id="210409"/>
    <lineage>
        <taxon>Eukaryota</taxon>
        <taxon>Metazoa</taxon>
        <taxon>Ecdysozoa</taxon>
        <taxon>Arthropoda</taxon>
        <taxon>Crustacea</taxon>
        <taxon>Multicrustacea</taxon>
        <taxon>Malacostraca</taxon>
        <taxon>Eumalacostraca</taxon>
        <taxon>Eucarida</taxon>
        <taxon>Decapoda</taxon>
        <taxon>Pleocyemata</taxon>
        <taxon>Brachyura</taxon>
        <taxon>Eubrachyura</taxon>
        <taxon>Portunoidea</taxon>
        <taxon>Portunidae</taxon>
        <taxon>Portuninae</taxon>
        <taxon>Portunus</taxon>
    </lineage>
</organism>
<accession>A0A5B7EKU7</accession>
<name>A0A5B7EKU7_PORTR</name>
<protein>
    <submittedName>
        <fullName evidence="2">Uncharacterized protein</fullName>
    </submittedName>
</protein>
<keyword evidence="3" id="KW-1185">Reference proteome</keyword>
<evidence type="ECO:0000313" key="2">
    <source>
        <dbReference type="EMBL" id="MPC35170.1"/>
    </source>
</evidence>
<feature type="region of interest" description="Disordered" evidence="1">
    <location>
        <begin position="46"/>
        <end position="70"/>
    </location>
</feature>
<dbReference type="Proteomes" id="UP000324222">
    <property type="component" value="Unassembled WGS sequence"/>
</dbReference>
<dbReference type="AlphaFoldDB" id="A0A5B7EKU7"/>
<comment type="caution">
    <text evidence="2">The sequence shown here is derived from an EMBL/GenBank/DDBJ whole genome shotgun (WGS) entry which is preliminary data.</text>
</comment>
<gene>
    <name evidence="2" type="ORF">E2C01_028588</name>
</gene>
<dbReference type="EMBL" id="VSRR010003213">
    <property type="protein sequence ID" value="MPC35170.1"/>
    <property type="molecule type" value="Genomic_DNA"/>
</dbReference>
<evidence type="ECO:0000256" key="1">
    <source>
        <dbReference type="SAM" id="MobiDB-lite"/>
    </source>
</evidence>
<reference evidence="2 3" key="1">
    <citation type="submission" date="2019-05" db="EMBL/GenBank/DDBJ databases">
        <title>Another draft genome of Portunus trituberculatus and its Hox gene families provides insights of decapod evolution.</title>
        <authorList>
            <person name="Jeong J.-H."/>
            <person name="Song I."/>
            <person name="Kim S."/>
            <person name="Choi T."/>
            <person name="Kim D."/>
            <person name="Ryu S."/>
            <person name="Kim W."/>
        </authorList>
    </citation>
    <scope>NUCLEOTIDE SEQUENCE [LARGE SCALE GENOMIC DNA]</scope>
    <source>
        <tissue evidence="2">Muscle</tissue>
    </source>
</reference>
<evidence type="ECO:0000313" key="3">
    <source>
        <dbReference type="Proteomes" id="UP000324222"/>
    </source>
</evidence>